<keyword evidence="1" id="KW-0472">Membrane</keyword>
<gene>
    <name evidence="2" type="ORF">FHS60_001160</name>
</gene>
<dbReference type="Proteomes" id="UP000541425">
    <property type="component" value="Unassembled WGS sequence"/>
</dbReference>
<evidence type="ECO:0000313" key="2">
    <source>
        <dbReference type="EMBL" id="MBB3702697.1"/>
    </source>
</evidence>
<feature type="transmembrane region" description="Helical" evidence="1">
    <location>
        <begin position="145"/>
        <end position="172"/>
    </location>
</feature>
<name>A0A7W5UJQ1_9BACT</name>
<feature type="transmembrane region" description="Helical" evidence="1">
    <location>
        <begin position="56"/>
        <end position="74"/>
    </location>
</feature>
<dbReference type="RefSeq" id="WP_183696097.1">
    <property type="nucleotide sequence ID" value="NZ_JACICA010000004.1"/>
</dbReference>
<organism evidence="2 3">
    <name type="scientific">Alloprevotella rava</name>
    <dbReference type="NCBI Taxonomy" id="671218"/>
    <lineage>
        <taxon>Bacteria</taxon>
        <taxon>Pseudomonadati</taxon>
        <taxon>Bacteroidota</taxon>
        <taxon>Bacteroidia</taxon>
        <taxon>Bacteroidales</taxon>
        <taxon>Prevotellaceae</taxon>
        <taxon>Alloprevotella</taxon>
    </lineage>
</organism>
<feature type="transmembrane region" description="Helical" evidence="1">
    <location>
        <begin position="325"/>
        <end position="345"/>
    </location>
</feature>
<proteinExistence type="predicted"/>
<keyword evidence="1" id="KW-0812">Transmembrane</keyword>
<dbReference type="AlphaFoldDB" id="A0A7W5UJQ1"/>
<evidence type="ECO:0000313" key="3">
    <source>
        <dbReference type="Proteomes" id="UP000541425"/>
    </source>
</evidence>
<evidence type="ECO:0008006" key="4">
    <source>
        <dbReference type="Google" id="ProtNLM"/>
    </source>
</evidence>
<feature type="transmembrane region" description="Helical" evidence="1">
    <location>
        <begin position="184"/>
        <end position="203"/>
    </location>
</feature>
<feature type="transmembrane region" description="Helical" evidence="1">
    <location>
        <begin position="81"/>
        <end position="103"/>
    </location>
</feature>
<feature type="transmembrane region" description="Helical" evidence="1">
    <location>
        <begin position="292"/>
        <end position="313"/>
    </location>
</feature>
<evidence type="ECO:0000256" key="1">
    <source>
        <dbReference type="SAM" id="Phobius"/>
    </source>
</evidence>
<accession>A0A7W5UJQ1</accession>
<dbReference type="Pfam" id="PF13687">
    <property type="entry name" value="DUF4153"/>
    <property type="match status" value="1"/>
</dbReference>
<sequence length="580" mass="66731">MFKFINKYLDMLSGESLLRLWHRFWLPLLEVCVLAVLLLCGIHIENLDAQRWWQVAVYFLSSGAILSLSLQLWGEEVRRKWLRWTVFGVLQALWVVNAIYLYYVSDFSIEHFVSNLSLVTSFGLSVLVCSFFRSKNDLPYWNFSLYTLATAIVSIIIGGVLQGGVSLLYWMLDILFNIDVSWKVYIDTSIITALLLSVFLFLLQQPYGEKKHNYTLHSVQILNIFARFLLAPLLMVYAVVLYVYAARILVAWTLPIGWVSVPVSILVVGVILLIILLYPARMQETPNKFDKLSCRWMPLLILPLLILMTVGIAKRLNDYGITYMRLYLLLFNFWCYGICVYLIFTRSLKIKAILLSFSILFVLSSVGPWNFVNVTQRVLANQVRGIIENSVKKPKLPMDDETFDTYVKTLPYEQHSILVNKLSYLHYNIGSSAVKEFITKDVTLWDKEVADTLSLNYVFQVEDDVFTIPAGVERIAAFDVYSSDIADSVRTTDIMVVSSVVEEAGKEHEYFVSFRLSDIKKWSKLQTPVKPLIVPTRDKNVDLLITNFSFYSGSNKLDTEDKNLSVHGYLLFYKNKGKNE</sequence>
<protein>
    <recommendedName>
        <fullName evidence="4">DUF4153 domain-containing protein</fullName>
    </recommendedName>
</protein>
<dbReference type="InterPro" id="IPR025291">
    <property type="entry name" value="DUF4153"/>
</dbReference>
<keyword evidence="1" id="KW-1133">Transmembrane helix</keyword>
<comment type="caution">
    <text evidence="2">The sequence shown here is derived from an EMBL/GenBank/DDBJ whole genome shotgun (WGS) entry which is preliminary data.</text>
</comment>
<feature type="transmembrane region" description="Helical" evidence="1">
    <location>
        <begin position="20"/>
        <end position="44"/>
    </location>
</feature>
<dbReference type="EMBL" id="JACICA010000004">
    <property type="protein sequence ID" value="MBB3702697.1"/>
    <property type="molecule type" value="Genomic_DNA"/>
</dbReference>
<feature type="transmembrane region" description="Helical" evidence="1">
    <location>
        <begin position="256"/>
        <end position="280"/>
    </location>
</feature>
<feature type="transmembrane region" description="Helical" evidence="1">
    <location>
        <begin position="352"/>
        <end position="372"/>
    </location>
</feature>
<feature type="transmembrane region" description="Helical" evidence="1">
    <location>
        <begin position="224"/>
        <end position="244"/>
    </location>
</feature>
<feature type="transmembrane region" description="Helical" evidence="1">
    <location>
        <begin position="115"/>
        <end position="133"/>
    </location>
</feature>
<reference evidence="2 3" key="1">
    <citation type="submission" date="2020-08" db="EMBL/GenBank/DDBJ databases">
        <title>Genomic Encyclopedia of Type Strains, Phase IV (KMG-IV): sequencing the most valuable type-strain genomes for metagenomic binning, comparative biology and taxonomic classification.</title>
        <authorList>
            <person name="Goeker M."/>
        </authorList>
    </citation>
    <scope>NUCLEOTIDE SEQUENCE [LARGE SCALE GENOMIC DNA]</scope>
    <source>
        <strain evidence="2 3">DSM 22548</strain>
    </source>
</reference>